<dbReference type="InterPro" id="IPR017871">
    <property type="entry name" value="ABC_transporter-like_CS"/>
</dbReference>
<dbReference type="GO" id="GO:0140359">
    <property type="term" value="F:ABC-type transporter activity"/>
    <property type="evidence" value="ECO:0007669"/>
    <property type="project" value="InterPro"/>
</dbReference>
<dbReference type="InterPro" id="IPR027417">
    <property type="entry name" value="P-loop_NTPase"/>
</dbReference>
<dbReference type="InterPro" id="IPR011527">
    <property type="entry name" value="ABC1_TM_dom"/>
</dbReference>
<dbReference type="Gene3D" id="3.40.50.300">
    <property type="entry name" value="P-loop containing nucleotide triphosphate hydrolases"/>
    <property type="match status" value="1"/>
</dbReference>
<dbReference type="InterPro" id="IPR036640">
    <property type="entry name" value="ABC1_TM_sf"/>
</dbReference>
<dbReference type="Gene3D" id="1.20.1560.10">
    <property type="entry name" value="ABC transporter type 1, transmembrane domain"/>
    <property type="match status" value="1"/>
</dbReference>
<evidence type="ECO:0000256" key="1">
    <source>
        <dbReference type="ARBA" id="ARBA00004651"/>
    </source>
</evidence>
<proteinExistence type="predicted"/>
<reference evidence="10 12" key="1">
    <citation type="submission" date="2018-11" db="EMBL/GenBank/DDBJ databases">
        <title>Multidrug-resistant genes are associated with an 42-kb island TGI1 carrying a complex class 1 integron in a Trueperella pyogenes.</title>
        <authorList>
            <person name="Dong W."/>
        </authorList>
    </citation>
    <scope>NUCLEOTIDE SEQUENCE [LARGE SCALE GENOMIC DNA]</scope>
    <source>
        <strain evidence="10 12">TP4</strain>
    </source>
</reference>
<dbReference type="GO" id="GO:0016887">
    <property type="term" value="F:ATP hydrolysis activity"/>
    <property type="evidence" value="ECO:0007669"/>
    <property type="project" value="InterPro"/>
</dbReference>
<dbReference type="GO" id="GO:0005524">
    <property type="term" value="F:ATP binding"/>
    <property type="evidence" value="ECO:0007669"/>
    <property type="project" value="UniProtKB-KW"/>
</dbReference>
<keyword evidence="3" id="KW-0547">Nucleotide-binding</keyword>
<dbReference type="PROSITE" id="PS00211">
    <property type="entry name" value="ABC_TRANSPORTER_1"/>
    <property type="match status" value="1"/>
</dbReference>
<accession>A0A3Q9GHQ8</accession>
<dbReference type="RefSeq" id="WP_108726840.1">
    <property type="nucleotide sequence ID" value="NZ_CP029001.1"/>
</dbReference>
<dbReference type="Proteomes" id="UP000275951">
    <property type="component" value="Chromosome"/>
</dbReference>
<dbReference type="Proteomes" id="UP001555100">
    <property type="component" value="Unassembled WGS sequence"/>
</dbReference>
<dbReference type="PROSITE" id="PS50929">
    <property type="entry name" value="ABC_TM1F"/>
    <property type="match status" value="1"/>
</dbReference>
<evidence type="ECO:0000256" key="7">
    <source>
        <dbReference type="SAM" id="Phobius"/>
    </source>
</evidence>
<evidence type="ECO:0000259" key="8">
    <source>
        <dbReference type="PROSITE" id="PS50893"/>
    </source>
</evidence>
<feature type="transmembrane region" description="Helical" evidence="7">
    <location>
        <begin position="131"/>
        <end position="151"/>
    </location>
</feature>
<evidence type="ECO:0000256" key="5">
    <source>
        <dbReference type="ARBA" id="ARBA00022989"/>
    </source>
</evidence>
<evidence type="ECO:0000256" key="6">
    <source>
        <dbReference type="ARBA" id="ARBA00023136"/>
    </source>
</evidence>
<gene>
    <name evidence="10" type="ORF">EBQ10_02520</name>
    <name evidence="11" type="ORF">V3M73_09125</name>
</gene>
<feature type="transmembrane region" description="Helical" evidence="7">
    <location>
        <begin position="275"/>
        <end position="298"/>
    </location>
</feature>
<dbReference type="GO" id="GO:0005886">
    <property type="term" value="C:plasma membrane"/>
    <property type="evidence" value="ECO:0007669"/>
    <property type="project" value="UniProtKB-SubCell"/>
</dbReference>
<feature type="transmembrane region" description="Helical" evidence="7">
    <location>
        <begin position="21"/>
        <end position="42"/>
    </location>
</feature>
<evidence type="ECO:0000256" key="2">
    <source>
        <dbReference type="ARBA" id="ARBA00022692"/>
    </source>
</evidence>
<dbReference type="InterPro" id="IPR039421">
    <property type="entry name" value="Type_1_exporter"/>
</dbReference>
<evidence type="ECO:0000313" key="11">
    <source>
        <dbReference type="EMBL" id="MEW6955179.1"/>
    </source>
</evidence>
<dbReference type="EMBL" id="CP033905">
    <property type="protein sequence ID" value="AZR06275.1"/>
    <property type="molecule type" value="Genomic_DNA"/>
</dbReference>
<evidence type="ECO:0000313" key="10">
    <source>
        <dbReference type="EMBL" id="AZR06275.1"/>
    </source>
</evidence>
<keyword evidence="5 7" id="KW-1133">Transmembrane helix</keyword>
<dbReference type="PANTHER" id="PTHR24221:SF261">
    <property type="entry name" value="GLUTATHIONE_L-CYSTEINE TRANSPORT SYSTEM ATP-BINDING_PERMEASE PROTEIN CYDD"/>
    <property type="match status" value="1"/>
</dbReference>
<name>A0A3Q9GHQ8_9ACTO</name>
<keyword evidence="13" id="KW-1185">Reference proteome</keyword>
<dbReference type="AlphaFoldDB" id="A0A3Q9GHQ8"/>
<keyword evidence="4 10" id="KW-0067">ATP-binding</keyword>
<evidence type="ECO:0000313" key="13">
    <source>
        <dbReference type="Proteomes" id="UP001555100"/>
    </source>
</evidence>
<feature type="transmembrane region" description="Helical" evidence="7">
    <location>
        <begin position="157"/>
        <end position="179"/>
    </location>
</feature>
<dbReference type="SUPFAM" id="SSF90123">
    <property type="entry name" value="ABC transporter transmembrane region"/>
    <property type="match status" value="1"/>
</dbReference>
<dbReference type="PROSITE" id="PS50893">
    <property type="entry name" value="ABC_TRANSPORTER_2"/>
    <property type="match status" value="1"/>
</dbReference>
<dbReference type="SUPFAM" id="SSF52540">
    <property type="entry name" value="P-loop containing nucleoside triphosphate hydrolases"/>
    <property type="match status" value="1"/>
</dbReference>
<dbReference type="EMBL" id="JBAGNM010000012">
    <property type="protein sequence ID" value="MEW6955179.1"/>
    <property type="molecule type" value="Genomic_DNA"/>
</dbReference>
<reference evidence="11 13" key="2">
    <citation type="submission" date="2024-01" db="EMBL/GenBank/DDBJ databases">
        <title>Genomic analysis and antimicrobial resistance profiles of Trueperella pyogenes isolated from domestic and wild animals.</title>
        <authorList>
            <person name="Magossi G."/>
            <person name="Gzyl K.E."/>
            <person name="Holman D.B."/>
            <person name="Amat S."/>
        </authorList>
    </citation>
    <scope>NUCLEOTIDE SEQUENCE [LARGE SCALE GENOMIC DNA]</scope>
    <source>
        <strain evidence="11 13">1494</strain>
    </source>
</reference>
<feature type="domain" description="ABC transmembrane type-1" evidence="9">
    <location>
        <begin position="58"/>
        <end position="301"/>
    </location>
</feature>
<dbReference type="InterPro" id="IPR003439">
    <property type="entry name" value="ABC_transporter-like_ATP-bd"/>
</dbReference>
<evidence type="ECO:0000256" key="4">
    <source>
        <dbReference type="ARBA" id="ARBA00022840"/>
    </source>
</evidence>
<evidence type="ECO:0000313" key="12">
    <source>
        <dbReference type="Proteomes" id="UP000275951"/>
    </source>
</evidence>
<dbReference type="SMART" id="SM00382">
    <property type="entry name" value="AAA"/>
    <property type="match status" value="1"/>
</dbReference>
<protein>
    <submittedName>
        <fullName evidence="10">ABC transporter ATP-binding protein</fullName>
    </submittedName>
    <submittedName>
        <fullName evidence="11">ATP-binding cassette domain-containing protein</fullName>
    </submittedName>
</protein>
<evidence type="ECO:0000259" key="9">
    <source>
        <dbReference type="PROSITE" id="PS50929"/>
    </source>
</evidence>
<dbReference type="InterPro" id="IPR003593">
    <property type="entry name" value="AAA+_ATPase"/>
</dbReference>
<dbReference type="PANTHER" id="PTHR24221">
    <property type="entry name" value="ATP-BINDING CASSETTE SUB-FAMILY B"/>
    <property type="match status" value="1"/>
</dbReference>
<comment type="subcellular location">
    <subcellularLocation>
        <location evidence="1">Cell membrane</location>
        <topology evidence="1">Multi-pass membrane protein</topology>
    </subcellularLocation>
</comment>
<keyword evidence="2 7" id="KW-0812">Transmembrane</keyword>
<dbReference type="GO" id="GO:0034040">
    <property type="term" value="F:ATPase-coupled lipid transmembrane transporter activity"/>
    <property type="evidence" value="ECO:0007669"/>
    <property type="project" value="TreeGrafter"/>
</dbReference>
<evidence type="ECO:0000256" key="3">
    <source>
        <dbReference type="ARBA" id="ARBA00022741"/>
    </source>
</evidence>
<keyword evidence="6 7" id="KW-0472">Membrane</keyword>
<feature type="transmembrane region" description="Helical" evidence="7">
    <location>
        <begin position="240"/>
        <end position="263"/>
    </location>
</feature>
<dbReference type="CDD" id="cd03228">
    <property type="entry name" value="ABCC_MRP_Like"/>
    <property type="match status" value="1"/>
</dbReference>
<feature type="transmembrane region" description="Helical" evidence="7">
    <location>
        <begin position="54"/>
        <end position="79"/>
    </location>
</feature>
<dbReference type="Pfam" id="PF00664">
    <property type="entry name" value="ABC_membrane"/>
    <property type="match status" value="1"/>
</dbReference>
<organism evidence="10 12">
    <name type="scientific">Trueperella pyogenes</name>
    <dbReference type="NCBI Taxonomy" id="1661"/>
    <lineage>
        <taxon>Bacteria</taxon>
        <taxon>Bacillati</taxon>
        <taxon>Actinomycetota</taxon>
        <taxon>Actinomycetes</taxon>
        <taxon>Actinomycetales</taxon>
        <taxon>Actinomycetaceae</taxon>
        <taxon>Trueperella</taxon>
    </lineage>
</organism>
<dbReference type="Pfam" id="PF00005">
    <property type="entry name" value="ABC_tran"/>
    <property type="match status" value="1"/>
</dbReference>
<feature type="domain" description="ABC transporter" evidence="8">
    <location>
        <begin position="335"/>
        <end position="552"/>
    </location>
</feature>
<sequence>MSVHKSQVVSRQGRRGTFLTALARIGVELALAAALIVLAAQLGMYMEGRETTGWTAAVLLAIVAGILGVVEIRVGVGAARKEERRVRRNILTRIFAAESLPKNDSDAFSSARLVQLMTDNAERMTDYRQQYLGSTMAALLTPALLTGYITLAVDWRIGLGMMASVFVVPVLVLGFLRIFRGVSAKSRAQRALLTTKYLDAIRHLTPIRLYGAGARMERELREHGERNRKAIMRILAGNQIVIIVLDGVFSLAFVCWSVLLISWGIGDGRLTPTDALTLLFLLVLLLEPLNQVAGFFYVGMGGIASKRAIGRYLAAHPADTRVDTDERLYESQHAVDVVDVSYDYGRGQVLNCANLRVDYGQKVVLVGASGAGKSTLLGLLKGALPLQTGQITVAGRHLTDLSPAQIRKLSATVSQSTWLFSGTIADNLRMVNRDATEADMWHVLERAHIADEVRRMPDGLNTDVGENGSRLSGGQAQRISLARAFLSGRKILLLDEPTSHVDAESEAHIIDAITEIGSDLTTIIVTHRPALMRIADKTYYVSNGDVSEGENK</sequence>